<gene>
    <name evidence="2" type="ORF">DSM112329_02086</name>
</gene>
<proteinExistence type="predicted"/>
<accession>A0AAU7AUC6</accession>
<dbReference type="PANTHER" id="PTHR46623">
    <property type="entry name" value="CARBOXYMETHYLENEBUTENOLIDASE-RELATED"/>
    <property type="match status" value="1"/>
</dbReference>
<dbReference type="GO" id="GO:0016787">
    <property type="term" value="F:hydrolase activity"/>
    <property type="evidence" value="ECO:0007669"/>
    <property type="project" value="InterPro"/>
</dbReference>
<dbReference type="SUPFAM" id="SSF53474">
    <property type="entry name" value="alpha/beta-Hydrolases"/>
    <property type="match status" value="1"/>
</dbReference>
<dbReference type="InterPro" id="IPR029058">
    <property type="entry name" value="AB_hydrolase_fold"/>
</dbReference>
<organism evidence="2">
    <name type="scientific">Paraconexibacter sp. AEG42_29</name>
    <dbReference type="NCBI Taxonomy" id="2997339"/>
    <lineage>
        <taxon>Bacteria</taxon>
        <taxon>Bacillati</taxon>
        <taxon>Actinomycetota</taxon>
        <taxon>Thermoleophilia</taxon>
        <taxon>Solirubrobacterales</taxon>
        <taxon>Paraconexibacteraceae</taxon>
        <taxon>Paraconexibacter</taxon>
    </lineage>
</organism>
<evidence type="ECO:0000313" key="2">
    <source>
        <dbReference type="EMBL" id="XAY05241.1"/>
    </source>
</evidence>
<dbReference type="Gene3D" id="3.40.50.1820">
    <property type="entry name" value="alpha/beta hydrolase"/>
    <property type="match status" value="1"/>
</dbReference>
<sequence>MDGDGRHVRCQAMNSTTIDVPTQDGKAEAFLVRPDGDGPHAGVLMYMDAIGLRPRIREMAERIAEWGYIVLVPNVFYRDTSVADFAPQADLLEAGAREAHMARAMKLLGAHDARRAQRDAGAYVKALRGMEGVAAGDLGTIGYCMGGALALRTAAQHPADVGAAGTFHAGRIATDKPDSVHRLVGRIDGEVYAAHADKDKSMPPKAISQLEKALRQAYVPFTSEVYRGAAHGFTMADTPAYDEAATERHFKALQSLFGRTLR</sequence>
<dbReference type="KEGG" id="parq:DSM112329_02086"/>
<dbReference type="InterPro" id="IPR002925">
    <property type="entry name" value="Dienelactn_hydro"/>
</dbReference>
<dbReference type="Pfam" id="PF01738">
    <property type="entry name" value="DLH"/>
    <property type="match status" value="1"/>
</dbReference>
<protein>
    <recommendedName>
        <fullName evidence="1">Dienelactone hydrolase domain-containing protein</fullName>
    </recommendedName>
</protein>
<dbReference type="PANTHER" id="PTHR46623:SF10">
    <property type="entry name" value="CARBOXYMETHYLENEBUTENOLIDASE HOMOLOG"/>
    <property type="match status" value="1"/>
</dbReference>
<feature type="domain" description="Dienelactone hydrolase" evidence="1">
    <location>
        <begin position="28"/>
        <end position="259"/>
    </location>
</feature>
<evidence type="ECO:0000259" key="1">
    <source>
        <dbReference type="Pfam" id="PF01738"/>
    </source>
</evidence>
<dbReference type="EMBL" id="CP114014">
    <property type="protein sequence ID" value="XAY05241.1"/>
    <property type="molecule type" value="Genomic_DNA"/>
</dbReference>
<name>A0AAU7AUC6_9ACTN</name>
<dbReference type="InterPro" id="IPR051049">
    <property type="entry name" value="Dienelactone_hydrolase-like"/>
</dbReference>
<reference evidence="2" key="1">
    <citation type="submission" date="2022-12" db="EMBL/GenBank/DDBJ databases">
        <title>Paraconexibacter alkalitolerans sp. nov. and Baekduia alba sp. nov., isolated from soil and emended description of the genera Paraconexibacter (Chun et al., 2020) and Baekduia (An et al., 2020).</title>
        <authorList>
            <person name="Vieira S."/>
            <person name="Huber K.J."/>
            <person name="Geppert A."/>
            <person name="Wolf J."/>
            <person name="Neumann-Schaal M."/>
            <person name="Muesken M."/>
            <person name="Overmann J."/>
        </authorList>
    </citation>
    <scope>NUCLEOTIDE SEQUENCE</scope>
    <source>
        <strain evidence="2">AEG42_29</strain>
    </source>
</reference>
<dbReference type="AlphaFoldDB" id="A0AAU7AUC6"/>